<organism evidence="1">
    <name type="scientific">Kwoniella dejecticola CBS 10117</name>
    <dbReference type="NCBI Taxonomy" id="1296121"/>
    <lineage>
        <taxon>Eukaryota</taxon>
        <taxon>Fungi</taxon>
        <taxon>Dikarya</taxon>
        <taxon>Basidiomycota</taxon>
        <taxon>Agaricomycotina</taxon>
        <taxon>Tremellomycetes</taxon>
        <taxon>Tremellales</taxon>
        <taxon>Cryptococcaceae</taxon>
        <taxon>Kwoniella</taxon>
    </lineage>
</organism>
<keyword evidence="3" id="KW-1185">Reference proteome</keyword>
<dbReference type="Proteomes" id="UP000078595">
    <property type="component" value="Chromosome 6"/>
</dbReference>
<reference evidence="2" key="3">
    <citation type="submission" date="2024-02" db="EMBL/GenBank/DDBJ databases">
        <title>Comparative genomics of Cryptococcus and Kwoniella reveals pathogenesis evolution and contrasting modes of karyotype evolution via chromosome fusion or intercentromeric recombination.</title>
        <authorList>
            <person name="Coelho M.A."/>
            <person name="David-Palma M."/>
            <person name="Shea T."/>
            <person name="Bowers K."/>
            <person name="McGinley-Smith S."/>
            <person name="Mohammad A.W."/>
            <person name="Gnirke A."/>
            <person name="Yurkov A.M."/>
            <person name="Nowrousian M."/>
            <person name="Sun S."/>
            <person name="Cuomo C.A."/>
            <person name="Heitman J."/>
        </authorList>
    </citation>
    <scope>NUCLEOTIDE SEQUENCE</scope>
    <source>
        <strain evidence="2">CBS 10117</strain>
    </source>
</reference>
<proteinExistence type="predicted"/>
<accession>A0A1A6A224</accession>
<evidence type="ECO:0000313" key="3">
    <source>
        <dbReference type="Proteomes" id="UP000078595"/>
    </source>
</evidence>
<name>A0A1A6A224_9TREE</name>
<evidence type="ECO:0000313" key="2">
    <source>
        <dbReference type="EMBL" id="WWC62987.1"/>
    </source>
</evidence>
<reference evidence="1" key="1">
    <citation type="submission" date="2013-07" db="EMBL/GenBank/DDBJ databases">
        <title>The Genome Sequence of Cryptococcus dejecticola CBS10117.</title>
        <authorList>
            <consortium name="The Broad Institute Genome Sequencing Platform"/>
            <person name="Cuomo C."/>
            <person name="Litvintseva A."/>
            <person name="Chen Y."/>
            <person name="Heitman J."/>
            <person name="Sun S."/>
            <person name="Springer D."/>
            <person name="Dromer F."/>
            <person name="Young S.K."/>
            <person name="Zeng Q."/>
            <person name="Gargeya S."/>
            <person name="Fitzgerald M."/>
            <person name="Abouelleil A."/>
            <person name="Alvarado L."/>
            <person name="Berlin A.M."/>
            <person name="Chapman S.B."/>
            <person name="Dewar J."/>
            <person name="Goldberg J."/>
            <person name="Griggs A."/>
            <person name="Gujja S."/>
            <person name="Hansen M."/>
            <person name="Howarth C."/>
            <person name="Imamovic A."/>
            <person name="Larimer J."/>
            <person name="McCowan C."/>
            <person name="Murphy C."/>
            <person name="Pearson M."/>
            <person name="Priest M."/>
            <person name="Roberts A."/>
            <person name="Saif S."/>
            <person name="Shea T."/>
            <person name="Sykes S."/>
            <person name="Wortman J."/>
            <person name="Nusbaum C."/>
            <person name="Birren B."/>
        </authorList>
    </citation>
    <scope>NUCLEOTIDE SEQUENCE [LARGE SCALE GENOMIC DNA]</scope>
    <source>
        <strain evidence="1">CBS 10117</strain>
    </source>
</reference>
<protein>
    <submittedName>
        <fullName evidence="1">Uncharacterized protein</fullName>
    </submittedName>
</protein>
<evidence type="ECO:0000313" key="1">
    <source>
        <dbReference type="EMBL" id="OBR84115.1"/>
    </source>
</evidence>
<dbReference type="VEuPathDB" id="FungiDB:I303_04972"/>
<dbReference type="GeneID" id="28968671"/>
<dbReference type="EMBL" id="CP144535">
    <property type="protein sequence ID" value="WWC62987.1"/>
    <property type="molecule type" value="Genomic_DNA"/>
</dbReference>
<dbReference type="KEGG" id="kdj:28968671"/>
<dbReference type="RefSeq" id="XP_018261957.1">
    <property type="nucleotide sequence ID" value="XM_018408266.1"/>
</dbReference>
<dbReference type="AlphaFoldDB" id="A0A1A6A224"/>
<gene>
    <name evidence="1" type="ORF">I303_04972</name>
    <name evidence="2" type="ORF">I303_105585</name>
</gene>
<dbReference type="EMBL" id="KI894032">
    <property type="protein sequence ID" value="OBR84115.1"/>
    <property type="molecule type" value="Genomic_DNA"/>
</dbReference>
<sequence length="112" mass="13160">MSEPPLRMEVFKSTPTIKYFIDFDDAREDLETMSEEERLNHEKALTILQPYTALSEIPNLIEILSGLALSDYTIILRDQTLWEELRYSAMKGRTKIRICDRSTPYNSENEIR</sequence>
<reference evidence="2" key="2">
    <citation type="submission" date="2013-07" db="EMBL/GenBank/DDBJ databases">
        <authorList>
            <consortium name="The Broad Institute Genome Sequencing Platform"/>
            <person name="Cuomo C."/>
            <person name="Litvintseva A."/>
            <person name="Chen Y."/>
            <person name="Heitman J."/>
            <person name="Sun S."/>
            <person name="Springer D."/>
            <person name="Dromer F."/>
            <person name="Young S.K."/>
            <person name="Zeng Q."/>
            <person name="Gargeya S."/>
            <person name="Fitzgerald M."/>
            <person name="Abouelleil A."/>
            <person name="Alvarado L."/>
            <person name="Berlin A.M."/>
            <person name="Chapman S.B."/>
            <person name="Dewar J."/>
            <person name="Goldberg J."/>
            <person name="Griggs A."/>
            <person name="Gujja S."/>
            <person name="Hansen M."/>
            <person name="Howarth C."/>
            <person name="Imamovic A."/>
            <person name="Larimer J."/>
            <person name="McCowan C."/>
            <person name="Murphy C."/>
            <person name="Pearson M."/>
            <person name="Priest M."/>
            <person name="Roberts A."/>
            <person name="Saif S."/>
            <person name="Shea T."/>
            <person name="Sykes S."/>
            <person name="Wortman J."/>
            <person name="Nusbaum C."/>
            <person name="Birren B."/>
        </authorList>
    </citation>
    <scope>NUCLEOTIDE SEQUENCE</scope>
    <source>
        <strain evidence="2">CBS 10117</strain>
    </source>
</reference>